<name>A0A2S8GBV6_9BACT</name>
<comment type="caution">
    <text evidence="1">The sequence shown here is derived from an EMBL/GenBank/DDBJ whole genome shotgun (WGS) entry which is preliminary data.</text>
</comment>
<accession>A0A2S8GBV6</accession>
<dbReference type="Proteomes" id="UP000239388">
    <property type="component" value="Unassembled WGS sequence"/>
</dbReference>
<reference evidence="1 2" key="1">
    <citation type="submission" date="2018-02" db="EMBL/GenBank/DDBJ databases">
        <title>Comparative genomes isolates from brazilian mangrove.</title>
        <authorList>
            <person name="Araujo J.E."/>
            <person name="Taketani R.G."/>
            <person name="Silva M.C.P."/>
            <person name="Loureco M.V."/>
            <person name="Andreote F.D."/>
        </authorList>
    </citation>
    <scope>NUCLEOTIDE SEQUENCE [LARGE SCALE GENOMIC DNA]</scope>
    <source>
        <strain evidence="1 2">NAP PRIS-MGV</strain>
    </source>
</reference>
<evidence type="ECO:0000313" key="2">
    <source>
        <dbReference type="Proteomes" id="UP000239388"/>
    </source>
</evidence>
<gene>
    <name evidence="1" type="ORF">C5Y98_02615</name>
</gene>
<dbReference type="EMBL" id="PUIB01000004">
    <property type="protein sequence ID" value="PQO41946.1"/>
    <property type="molecule type" value="Genomic_DNA"/>
</dbReference>
<organism evidence="1 2">
    <name type="scientific">Blastopirellula marina</name>
    <dbReference type="NCBI Taxonomy" id="124"/>
    <lineage>
        <taxon>Bacteria</taxon>
        <taxon>Pseudomonadati</taxon>
        <taxon>Planctomycetota</taxon>
        <taxon>Planctomycetia</taxon>
        <taxon>Pirellulales</taxon>
        <taxon>Pirellulaceae</taxon>
        <taxon>Blastopirellula</taxon>
    </lineage>
</organism>
<evidence type="ECO:0000313" key="1">
    <source>
        <dbReference type="EMBL" id="PQO41946.1"/>
    </source>
</evidence>
<dbReference type="RefSeq" id="WP_105351349.1">
    <property type="nucleotide sequence ID" value="NZ_PUIB01000004.1"/>
</dbReference>
<protein>
    <submittedName>
        <fullName evidence="1">Uncharacterized protein</fullName>
    </submittedName>
</protein>
<dbReference type="AlphaFoldDB" id="A0A2S8GBV6"/>
<proteinExistence type="predicted"/>
<sequence>MTQNELQALQLEWLQVKQQLDALLAAEDGQDAEDDQWQASLQMRLDELEFEIALRERGNGPCSLI</sequence>